<dbReference type="OrthoDB" id="10264728at2759"/>
<comment type="similarity">
    <text evidence="1">Belongs to the universal ribosomal protein uS8 family.</text>
</comment>
<evidence type="ECO:0000256" key="6">
    <source>
        <dbReference type="SAM" id="MobiDB-lite"/>
    </source>
</evidence>
<dbReference type="GO" id="GO:0016616">
    <property type="term" value="F:oxidoreductase activity, acting on the CH-OH group of donors, NAD or NADP as acceptor"/>
    <property type="evidence" value="ECO:0007669"/>
    <property type="project" value="TreeGrafter"/>
</dbReference>
<protein>
    <submittedName>
        <fullName evidence="7">Uncharacterized protein</fullName>
    </submittedName>
</protein>
<dbReference type="SUPFAM" id="SSF51735">
    <property type="entry name" value="NAD(P)-binding Rossmann-fold domains"/>
    <property type="match status" value="1"/>
</dbReference>
<dbReference type="EMBL" id="NAJQ01000178">
    <property type="protein sequence ID" value="TKA75930.1"/>
    <property type="molecule type" value="Genomic_DNA"/>
</dbReference>
<evidence type="ECO:0000256" key="4">
    <source>
        <dbReference type="ARBA" id="ARBA00023002"/>
    </source>
</evidence>
<dbReference type="Proteomes" id="UP000309340">
    <property type="component" value="Unassembled WGS sequence"/>
</dbReference>
<dbReference type="PRINTS" id="PR00081">
    <property type="entry name" value="GDHRDH"/>
</dbReference>
<evidence type="ECO:0000256" key="1">
    <source>
        <dbReference type="ARBA" id="ARBA00006471"/>
    </source>
</evidence>
<evidence type="ECO:0000256" key="5">
    <source>
        <dbReference type="ARBA" id="ARBA00023274"/>
    </source>
</evidence>
<accession>A0A4U0XG60</accession>
<organism evidence="7 8">
    <name type="scientific">Friedmanniomyces simplex</name>
    <dbReference type="NCBI Taxonomy" id="329884"/>
    <lineage>
        <taxon>Eukaryota</taxon>
        <taxon>Fungi</taxon>
        <taxon>Dikarya</taxon>
        <taxon>Ascomycota</taxon>
        <taxon>Pezizomycotina</taxon>
        <taxon>Dothideomycetes</taxon>
        <taxon>Dothideomycetidae</taxon>
        <taxon>Mycosphaerellales</taxon>
        <taxon>Teratosphaeriaceae</taxon>
        <taxon>Friedmanniomyces</taxon>
    </lineage>
</organism>
<evidence type="ECO:0000313" key="7">
    <source>
        <dbReference type="EMBL" id="TKA75930.1"/>
    </source>
</evidence>
<dbReference type="AlphaFoldDB" id="A0A4U0XG60"/>
<dbReference type="InterPro" id="IPR000630">
    <property type="entry name" value="Ribosomal_uS8"/>
</dbReference>
<dbReference type="InterPro" id="IPR002347">
    <property type="entry name" value="SDR_fam"/>
</dbReference>
<sequence length="736" mass="81230">MSLVNLSHVCSHLQNASMARLGLTSIPYTKLHLSLALLLHKQGFLSQVKLGGPSPPASCFPAPLADNRRITSAPHRDRDPRSGEAALHDMVYSRKTEAQLREEGFGDEAVEFALEHRELGKEQLEQDGWDTKAIDFILKHGQKPPQQLEEQGFDPQAKAILQHHDLTSAIITLRPQLARELNLDDANNITREHLEPRLRAHLRREGFPRETLAYFAGPTARLATPRHLERDGIAVTAMGLTIPAQPFTTLPPTSRDPDALESESTITRANRSCRRLWLGLKYWDGMPVLSKARMISKPTKRIWLDAWDLGKVVRGGAGAKGEVRGLGKVGEVMVVSTDRGVLEARECVERRVAIITGGASGMGFAVASALAAQGDWDLHLLDLNAERGHEAAQSLRYATFHPVNVTKYAELAAAFKAAFLRHRRIDFVFANAGIVDSGAYYAVQQTGDEPPPEPSSAVVDIDLTSVINTSYLAQHYFRQTPRSAQGPRSLVITASCGGFYACPVQPIYGAAKHGAQLEQDGWDPKAIDFILKHGQKPPQQLEEEGFDPQAKAILQHHDLTSAIITLRPQLARELNLDDANNITREHLEPRLRAHLRREGFPRKTLAYFAGPTARLATPRHLERDGIAVTAMGLTIPAQPFTSLPPPPATRTHWKAKYWDGMPVLSKARMISKPTKRIWLDAWDLGKVVRGGAGAKGEVRGLGKVGEVMVVSTDRGVMEARECVERRVGGMVLCRIW</sequence>
<reference evidence="7 8" key="1">
    <citation type="submission" date="2017-03" db="EMBL/GenBank/DDBJ databases">
        <title>Genomes of endolithic fungi from Antarctica.</title>
        <authorList>
            <person name="Coleine C."/>
            <person name="Masonjones S."/>
            <person name="Stajich J.E."/>
        </authorList>
    </citation>
    <scope>NUCLEOTIDE SEQUENCE [LARGE SCALE GENOMIC DNA]</scope>
    <source>
        <strain evidence="7 8">CCFEE 5184</strain>
    </source>
</reference>
<keyword evidence="5" id="KW-0687">Ribonucleoprotein</keyword>
<feature type="region of interest" description="Disordered" evidence="6">
    <location>
        <begin position="245"/>
        <end position="264"/>
    </location>
</feature>
<dbReference type="InterPro" id="IPR035987">
    <property type="entry name" value="Ribosomal_uS8_sf"/>
</dbReference>
<dbReference type="Gene3D" id="3.40.50.720">
    <property type="entry name" value="NAD(P)-binding Rossmann-like Domain"/>
    <property type="match status" value="1"/>
</dbReference>
<keyword evidence="8" id="KW-1185">Reference proteome</keyword>
<dbReference type="SUPFAM" id="SSF56047">
    <property type="entry name" value="Ribosomal protein S8"/>
    <property type="match status" value="3"/>
</dbReference>
<dbReference type="Gene3D" id="3.30.1490.10">
    <property type="match status" value="2"/>
</dbReference>
<comment type="caution">
    <text evidence="7">The sequence shown here is derived from an EMBL/GenBank/DDBJ whole genome shotgun (WGS) entry which is preliminary data.</text>
</comment>
<dbReference type="PANTHER" id="PTHR44229:SF4">
    <property type="entry name" value="15-HYDROXYPROSTAGLANDIN DEHYDROGENASE [NAD(+)]"/>
    <property type="match status" value="1"/>
</dbReference>
<proteinExistence type="inferred from homology"/>
<evidence type="ECO:0000313" key="8">
    <source>
        <dbReference type="Proteomes" id="UP000309340"/>
    </source>
</evidence>
<name>A0A4U0XG60_9PEZI</name>
<gene>
    <name evidence="7" type="ORF">B0A55_05870</name>
</gene>
<dbReference type="GO" id="GO:0005840">
    <property type="term" value="C:ribosome"/>
    <property type="evidence" value="ECO:0007669"/>
    <property type="project" value="UniProtKB-KW"/>
</dbReference>
<keyword evidence="4" id="KW-0560">Oxidoreductase</keyword>
<dbReference type="Pfam" id="PF00106">
    <property type="entry name" value="adh_short"/>
    <property type="match status" value="1"/>
</dbReference>
<dbReference type="GO" id="GO:0005737">
    <property type="term" value="C:cytoplasm"/>
    <property type="evidence" value="ECO:0007669"/>
    <property type="project" value="TreeGrafter"/>
</dbReference>
<dbReference type="PANTHER" id="PTHR44229">
    <property type="entry name" value="15-HYDROXYPROSTAGLANDIN DEHYDROGENASE [NAD(+)]"/>
    <property type="match status" value="1"/>
</dbReference>
<dbReference type="Pfam" id="PF00410">
    <property type="entry name" value="Ribosomal_S8"/>
    <property type="match status" value="1"/>
</dbReference>
<dbReference type="GO" id="GO:0003735">
    <property type="term" value="F:structural constituent of ribosome"/>
    <property type="evidence" value="ECO:0007669"/>
    <property type="project" value="InterPro"/>
</dbReference>
<dbReference type="STRING" id="329884.A0A4U0XG60"/>
<dbReference type="GO" id="GO:0006412">
    <property type="term" value="P:translation"/>
    <property type="evidence" value="ECO:0007669"/>
    <property type="project" value="InterPro"/>
</dbReference>
<keyword evidence="3" id="KW-0689">Ribosomal protein</keyword>
<comment type="similarity">
    <text evidence="2">Belongs to the short-chain dehydrogenases/reductases (SDR) family.</text>
</comment>
<evidence type="ECO:0000256" key="2">
    <source>
        <dbReference type="ARBA" id="ARBA00006484"/>
    </source>
</evidence>
<evidence type="ECO:0000256" key="3">
    <source>
        <dbReference type="ARBA" id="ARBA00022980"/>
    </source>
</evidence>
<dbReference type="InterPro" id="IPR036291">
    <property type="entry name" value="NAD(P)-bd_dom_sf"/>
</dbReference>
<dbReference type="GO" id="GO:1990904">
    <property type="term" value="C:ribonucleoprotein complex"/>
    <property type="evidence" value="ECO:0007669"/>
    <property type="project" value="UniProtKB-KW"/>
</dbReference>